<keyword evidence="10" id="KW-0175">Coiled coil</keyword>
<dbReference type="Gene3D" id="1.10.10.60">
    <property type="entry name" value="Homeodomain-like"/>
    <property type="match status" value="1"/>
</dbReference>
<dbReference type="GO" id="GO:0003677">
    <property type="term" value="F:DNA binding"/>
    <property type="evidence" value="ECO:0007669"/>
    <property type="project" value="UniProtKB-KW"/>
</dbReference>
<keyword evidence="4" id="KW-0863">Zinc-finger</keyword>
<feature type="compositionally biased region" description="Acidic residues" evidence="11">
    <location>
        <begin position="151"/>
        <end position="195"/>
    </location>
</feature>
<dbReference type="PROSITE" id="PS51293">
    <property type="entry name" value="SANT"/>
    <property type="match status" value="1"/>
</dbReference>
<dbReference type="Pfam" id="PF00249">
    <property type="entry name" value="Myb_DNA-binding"/>
    <property type="match status" value="1"/>
</dbReference>
<dbReference type="SMART" id="SM00717">
    <property type="entry name" value="SANT"/>
    <property type="match status" value="1"/>
</dbReference>
<dbReference type="InterPro" id="IPR000949">
    <property type="entry name" value="ELM2_dom"/>
</dbReference>
<protein>
    <recommendedName>
        <fullName evidence="16">REST corepressor</fullName>
    </recommendedName>
</protein>
<accession>A0ABD6E6Z1</accession>
<evidence type="ECO:0000256" key="1">
    <source>
        <dbReference type="ARBA" id="ARBA00004123"/>
    </source>
</evidence>
<dbReference type="SUPFAM" id="SSF46689">
    <property type="entry name" value="Homeodomain-like"/>
    <property type="match status" value="1"/>
</dbReference>
<keyword evidence="8" id="KW-0804">Transcription</keyword>
<keyword evidence="2" id="KW-0678">Repressor</keyword>
<evidence type="ECO:0000256" key="3">
    <source>
        <dbReference type="ARBA" id="ARBA00022723"/>
    </source>
</evidence>
<dbReference type="InterPro" id="IPR009057">
    <property type="entry name" value="Homeodomain-like_sf"/>
</dbReference>
<dbReference type="GO" id="GO:0008270">
    <property type="term" value="F:zinc ion binding"/>
    <property type="evidence" value="ECO:0007669"/>
    <property type="project" value="UniProtKB-KW"/>
</dbReference>
<keyword evidence="7" id="KW-0238">DNA-binding</keyword>
<keyword evidence="15" id="KW-1185">Reference proteome</keyword>
<feature type="coiled-coil region" evidence="10">
    <location>
        <begin position="491"/>
        <end position="518"/>
    </location>
</feature>
<comment type="caution">
    <text evidence="14">The sequence shown here is derived from an EMBL/GenBank/DDBJ whole genome shotgun (WGS) entry which is preliminary data.</text>
</comment>
<evidence type="ECO:0000256" key="8">
    <source>
        <dbReference type="ARBA" id="ARBA00023163"/>
    </source>
</evidence>
<evidence type="ECO:0000256" key="5">
    <source>
        <dbReference type="ARBA" id="ARBA00022833"/>
    </source>
</evidence>
<dbReference type="Proteomes" id="UP001608902">
    <property type="component" value="Unassembled WGS sequence"/>
</dbReference>
<dbReference type="EMBL" id="JBGFUD010001140">
    <property type="protein sequence ID" value="MFH4975813.1"/>
    <property type="molecule type" value="Genomic_DNA"/>
</dbReference>
<evidence type="ECO:0008006" key="16">
    <source>
        <dbReference type="Google" id="ProtNLM"/>
    </source>
</evidence>
<evidence type="ECO:0000256" key="9">
    <source>
        <dbReference type="ARBA" id="ARBA00023242"/>
    </source>
</evidence>
<keyword evidence="5" id="KW-0862">Zinc</keyword>
<dbReference type="InterPro" id="IPR001005">
    <property type="entry name" value="SANT/Myb"/>
</dbReference>
<organism evidence="14 15">
    <name type="scientific">Gnathostoma spinigerum</name>
    <dbReference type="NCBI Taxonomy" id="75299"/>
    <lineage>
        <taxon>Eukaryota</taxon>
        <taxon>Metazoa</taxon>
        <taxon>Ecdysozoa</taxon>
        <taxon>Nematoda</taxon>
        <taxon>Chromadorea</taxon>
        <taxon>Rhabditida</taxon>
        <taxon>Spirurina</taxon>
        <taxon>Gnathostomatomorpha</taxon>
        <taxon>Gnathostomatoidea</taxon>
        <taxon>Gnathostomatidae</taxon>
        <taxon>Gnathostoma</taxon>
    </lineage>
</organism>
<reference evidence="14 15" key="1">
    <citation type="submission" date="2024-08" db="EMBL/GenBank/DDBJ databases">
        <title>Gnathostoma spinigerum genome.</title>
        <authorList>
            <person name="Gonzalez-Bertolin B."/>
            <person name="Monzon S."/>
            <person name="Zaballos A."/>
            <person name="Jimenez P."/>
            <person name="Dekumyoy P."/>
            <person name="Varona S."/>
            <person name="Cuesta I."/>
            <person name="Sumanam S."/>
            <person name="Adisakwattana P."/>
            <person name="Gasser R.B."/>
            <person name="Hernandez-Gonzalez A."/>
            <person name="Young N.D."/>
            <person name="Perteguer M.J."/>
        </authorList>
    </citation>
    <scope>NUCLEOTIDE SEQUENCE [LARGE SCALE GENOMIC DNA]</scope>
    <source>
        <strain evidence="14">AL3</strain>
        <tissue evidence="14">Liver</tissue>
    </source>
</reference>
<evidence type="ECO:0000259" key="12">
    <source>
        <dbReference type="PROSITE" id="PS51156"/>
    </source>
</evidence>
<evidence type="ECO:0000256" key="6">
    <source>
        <dbReference type="ARBA" id="ARBA00023015"/>
    </source>
</evidence>
<dbReference type="GO" id="GO:0005634">
    <property type="term" value="C:nucleus"/>
    <property type="evidence" value="ECO:0007669"/>
    <property type="project" value="UniProtKB-SubCell"/>
</dbReference>
<feature type="domain" description="ELM2" evidence="12">
    <location>
        <begin position="228"/>
        <end position="315"/>
    </location>
</feature>
<keyword evidence="6" id="KW-0805">Transcription regulation</keyword>
<dbReference type="InterPro" id="IPR051066">
    <property type="entry name" value="Trans_reg/Corepressor"/>
</dbReference>
<keyword evidence="3" id="KW-0479">Metal-binding</keyword>
<evidence type="ECO:0000256" key="10">
    <source>
        <dbReference type="SAM" id="Coils"/>
    </source>
</evidence>
<dbReference type="FunFam" id="1.10.10.60:FF:000012">
    <property type="entry name" value="Metastasis-associated 1 family, member 3"/>
    <property type="match status" value="1"/>
</dbReference>
<dbReference type="InterPro" id="IPR017884">
    <property type="entry name" value="SANT_dom"/>
</dbReference>
<evidence type="ECO:0000313" key="15">
    <source>
        <dbReference type="Proteomes" id="UP001608902"/>
    </source>
</evidence>
<proteinExistence type="predicted"/>
<feature type="region of interest" description="Disordered" evidence="11">
    <location>
        <begin position="134"/>
        <end position="220"/>
    </location>
</feature>
<evidence type="ECO:0000256" key="7">
    <source>
        <dbReference type="ARBA" id="ARBA00023125"/>
    </source>
</evidence>
<dbReference type="PANTHER" id="PTHR16089:SF28">
    <property type="entry name" value="REST COREPRESSOR"/>
    <property type="match status" value="1"/>
</dbReference>
<dbReference type="PANTHER" id="PTHR16089">
    <property type="entry name" value="REST COREPRESSOR COREST PROTEIN-RELATED"/>
    <property type="match status" value="1"/>
</dbReference>
<evidence type="ECO:0000313" key="14">
    <source>
        <dbReference type="EMBL" id="MFH4975813.1"/>
    </source>
</evidence>
<feature type="compositionally biased region" description="Basic and acidic residues" evidence="11">
    <location>
        <begin position="196"/>
        <end position="207"/>
    </location>
</feature>
<feature type="compositionally biased region" description="Basic and acidic residues" evidence="11">
    <location>
        <begin position="137"/>
        <end position="150"/>
    </location>
</feature>
<gene>
    <name evidence="14" type="ORF">AB6A40_002522</name>
</gene>
<keyword evidence="9" id="KW-0539">Nucleus</keyword>
<evidence type="ECO:0000256" key="11">
    <source>
        <dbReference type="SAM" id="MobiDB-lite"/>
    </source>
</evidence>
<feature type="domain" description="SANT" evidence="13">
    <location>
        <begin position="316"/>
        <end position="367"/>
    </location>
</feature>
<dbReference type="PROSITE" id="PS51156">
    <property type="entry name" value="ELM2"/>
    <property type="match status" value="1"/>
</dbReference>
<evidence type="ECO:0000256" key="2">
    <source>
        <dbReference type="ARBA" id="ARBA00022491"/>
    </source>
</evidence>
<comment type="subcellular location">
    <subcellularLocation>
        <location evidence="1">Nucleus</location>
    </subcellularLocation>
</comment>
<dbReference type="Gene3D" id="4.10.1240.50">
    <property type="match status" value="1"/>
</dbReference>
<evidence type="ECO:0000256" key="4">
    <source>
        <dbReference type="ARBA" id="ARBA00022771"/>
    </source>
</evidence>
<dbReference type="AlphaFoldDB" id="A0ABD6E6Z1"/>
<sequence>MGKYVKRSRATLKRQRERAASLRRILAEKRRRECDDDLANEIHNISKMPLTRSRGLVNHNENQCVSSNDVSNISLPETMCTDRTEEQSIQTDAAVRETMADIEDAVVAADDMNSDHSDDNIDLRMSLLGNLNDDPGQDIKTELDISNSEHLEEDAPLQGEMSDEIDMQEGEEEGVDGEGGENDEDVDGEAEGDASEDSRDASNEVTRRITRSSGRVLSPEKMRLPTNLEIREGVDYQCPVQTLEDWDKGLDKEYETVERETCVWFPEENADERILNSYLTCALADYSIEQDRAMYILYKSNYNIEEAKRRCSTRKVFHEAWSNDDIALFKQGLRMYGKNFHKIRQLIPHKPIYVIVKFYYDYKHKMSLKKLIRSCEESKRSLESESDSDADDEAEESDKYDSGYCENCLEEVSSLKECDDKKLCNVCTAYFKNFKHHRKSSRISSSKRVEIGRKCPLDMRQLADTFVEFAEGEPLTEHTGSDNVKAEDLPLDIAAAQQRGYEKKLKALERTIALEQSNVVHLQHSIRLQYSQCLADGMF</sequence>
<evidence type="ECO:0000259" key="13">
    <source>
        <dbReference type="PROSITE" id="PS51293"/>
    </source>
</evidence>
<name>A0ABD6E6Z1_9BILA</name>